<feature type="binding site" evidence="5">
    <location>
        <position position="165"/>
    </location>
    <ligand>
        <name>(2E)-4-hydroxy-3-methylbut-2-enyl diphosphate</name>
        <dbReference type="ChEBI" id="CHEBI:128753"/>
    </ligand>
</feature>
<feature type="binding site" evidence="5">
    <location>
        <position position="42"/>
    </location>
    <ligand>
        <name>dimethylallyl diphosphate</name>
        <dbReference type="ChEBI" id="CHEBI:57623"/>
    </ligand>
</feature>
<dbReference type="GO" id="GO:0046872">
    <property type="term" value="F:metal ion binding"/>
    <property type="evidence" value="ECO:0007669"/>
    <property type="project" value="UniProtKB-KW"/>
</dbReference>
<sequence>MERIILAAPRGFCAGVAYAIEVVDLALRIHGAPIYVRHAIVHNEWVVRSFEQRGVVFVEDIDDVPRGSVVVFSAHGVSPDVRAHSKERGLTIIDATCPLVTKVHNEAKHYSAKGYYMVYIGHLGHVEAEGTMGEAPGRMTLVETPEDAERLVLPPHEKLSVLTQTTLSVDEVSATMDVLQRRFPHLERPQKEDICYATTNRQMAIRELAAQCDLVLVVGSPSSSNSNRLREVAEGIGPEAHLLLRPDQIRPEWKTDFRTIGISSGASTPEQLVEEVIGELLKGRPDVPVTVLETIKEDVTFKPSRDLIQLAMSR</sequence>
<keyword evidence="4 5" id="KW-0411">Iron-sulfur</keyword>
<feature type="binding site" evidence="5">
    <location>
        <position position="125"/>
    </location>
    <ligand>
        <name>(2E)-4-hydroxy-3-methylbut-2-enyl diphosphate</name>
        <dbReference type="ChEBI" id="CHEBI:128753"/>
    </ligand>
</feature>
<keyword evidence="7" id="KW-1185">Reference proteome</keyword>
<dbReference type="KEGG" id="fgi:OP10G_3990"/>
<feature type="binding site" evidence="5">
    <location>
        <position position="224"/>
    </location>
    <ligand>
        <name>(2E)-4-hydroxy-3-methylbut-2-enyl diphosphate</name>
        <dbReference type="ChEBI" id="CHEBI:128753"/>
    </ligand>
</feature>
<organism evidence="6 7">
    <name type="scientific">Fimbriimonas ginsengisoli Gsoil 348</name>
    <dbReference type="NCBI Taxonomy" id="661478"/>
    <lineage>
        <taxon>Bacteria</taxon>
        <taxon>Bacillati</taxon>
        <taxon>Armatimonadota</taxon>
        <taxon>Fimbriimonadia</taxon>
        <taxon>Fimbriimonadales</taxon>
        <taxon>Fimbriimonadaceae</taxon>
        <taxon>Fimbriimonas</taxon>
    </lineage>
</organism>
<feature type="binding site" evidence="5">
    <location>
        <position position="125"/>
    </location>
    <ligand>
        <name>isopentenyl diphosphate</name>
        <dbReference type="ChEBI" id="CHEBI:128769"/>
    </ligand>
</feature>
<dbReference type="STRING" id="661478.OP10G_3990"/>
<name>A0A068NUY4_FIMGI</name>
<comment type="pathway">
    <text evidence="5">Isoprenoid biosynthesis; isopentenyl diphosphate biosynthesis via DXP pathway; isopentenyl diphosphate from 1-deoxy-D-xylulose 5-phosphate: step 6/6.</text>
</comment>
<keyword evidence="5" id="KW-0414">Isoprene biosynthesis</keyword>
<feature type="binding site" evidence="5">
    <location>
        <position position="75"/>
    </location>
    <ligand>
        <name>(2E)-4-hydroxy-3-methylbut-2-enyl diphosphate</name>
        <dbReference type="ChEBI" id="CHEBI:128753"/>
    </ligand>
</feature>
<evidence type="ECO:0000313" key="7">
    <source>
        <dbReference type="Proteomes" id="UP000027982"/>
    </source>
</evidence>
<feature type="binding site" evidence="5">
    <location>
        <position position="267"/>
    </location>
    <ligand>
        <name>dimethylallyl diphosphate</name>
        <dbReference type="ChEBI" id="CHEBI:57623"/>
    </ligand>
</feature>
<dbReference type="GO" id="GO:0050992">
    <property type="term" value="P:dimethylallyl diphosphate biosynthetic process"/>
    <property type="evidence" value="ECO:0007669"/>
    <property type="project" value="UniProtKB-UniRule"/>
</dbReference>
<dbReference type="HAMAP" id="MF_00191">
    <property type="entry name" value="IspH"/>
    <property type="match status" value="1"/>
</dbReference>
<reference evidence="6 7" key="1">
    <citation type="journal article" date="2014" name="PLoS ONE">
        <title>The first complete genome sequence of the class fimbriimonadia in the phylum armatimonadetes.</title>
        <authorList>
            <person name="Hu Z.Y."/>
            <person name="Wang Y.Z."/>
            <person name="Im W.T."/>
            <person name="Wang S.Y."/>
            <person name="Zhao G.P."/>
            <person name="Zheng H.J."/>
            <person name="Quan Z.X."/>
        </authorList>
    </citation>
    <scope>NUCLEOTIDE SEQUENCE [LARGE SCALE GENOMIC DNA]</scope>
    <source>
        <strain evidence="6">Gsoil 348</strain>
    </source>
</reference>
<feature type="binding site" evidence="5">
    <location>
        <position position="225"/>
    </location>
    <ligand>
        <name>(2E)-4-hydroxy-3-methylbut-2-enyl diphosphate</name>
        <dbReference type="ChEBI" id="CHEBI:128753"/>
    </ligand>
</feature>
<dbReference type="GO" id="GO:0051539">
    <property type="term" value="F:4 iron, 4 sulfur cluster binding"/>
    <property type="evidence" value="ECO:0007669"/>
    <property type="project" value="UniProtKB-UniRule"/>
</dbReference>
<feature type="binding site" evidence="5">
    <location>
        <position position="223"/>
    </location>
    <ligand>
        <name>(2E)-4-hydroxy-3-methylbut-2-enyl diphosphate</name>
        <dbReference type="ChEBI" id="CHEBI:128753"/>
    </ligand>
</feature>
<feature type="binding site" evidence="5">
    <location>
        <position position="13"/>
    </location>
    <ligand>
        <name>[4Fe-4S] cluster</name>
        <dbReference type="ChEBI" id="CHEBI:49883"/>
    </ligand>
</feature>
<comment type="catalytic activity">
    <reaction evidence="5">
        <text>dimethylallyl diphosphate + 2 oxidized [2Fe-2S]-[ferredoxin] + H2O = (2E)-4-hydroxy-3-methylbut-2-enyl diphosphate + 2 reduced [2Fe-2S]-[ferredoxin] + 2 H(+)</text>
        <dbReference type="Rhea" id="RHEA:24825"/>
        <dbReference type="Rhea" id="RHEA-COMP:10000"/>
        <dbReference type="Rhea" id="RHEA-COMP:10001"/>
        <dbReference type="ChEBI" id="CHEBI:15377"/>
        <dbReference type="ChEBI" id="CHEBI:15378"/>
        <dbReference type="ChEBI" id="CHEBI:33737"/>
        <dbReference type="ChEBI" id="CHEBI:33738"/>
        <dbReference type="ChEBI" id="CHEBI:57623"/>
        <dbReference type="ChEBI" id="CHEBI:128753"/>
        <dbReference type="EC" id="1.17.7.4"/>
    </reaction>
</comment>
<feature type="binding site" evidence="5">
    <location>
        <position position="224"/>
    </location>
    <ligand>
        <name>dimethylallyl diphosphate</name>
        <dbReference type="ChEBI" id="CHEBI:57623"/>
    </ligand>
</feature>
<dbReference type="Gene3D" id="3.40.1010.20">
    <property type="entry name" value="4-hydroxy-3-methylbut-2-enyl diphosphate reductase, catalytic domain"/>
    <property type="match status" value="2"/>
</dbReference>
<dbReference type="GO" id="GO:0016114">
    <property type="term" value="P:terpenoid biosynthetic process"/>
    <property type="evidence" value="ECO:0007669"/>
    <property type="project" value="UniProtKB-UniRule"/>
</dbReference>
<feature type="binding site" evidence="5">
    <location>
        <position position="97"/>
    </location>
    <ligand>
        <name>[4Fe-4S] cluster</name>
        <dbReference type="ChEBI" id="CHEBI:49883"/>
    </ligand>
</feature>
<feature type="binding site" evidence="5">
    <location>
        <position position="42"/>
    </location>
    <ligand>
        <name>(2E)-4-hydroxy-3-methylbut-2-enyl diphosphate</name>
        <dbReference type="ChEBI" id="CHEBI:128753"/>
    </ligand>
</feature>
<feature type="binding site" evidence="5">
    <location>
        <position position="223"/>
    </location>
    <ligand>
        <name>dimethylallyl diphosphate</name>
        <dbReference type="ChEBI" id="CHEBI:57623"/>
    </ligand>
</feature>
<dbReference type="Gene3D" id="3.40.50.11270">
    <property type="match status" value="1"/>
</dbReference>
<dbReference type="PANTHER" id="PTHR30426:SF0">
    <property type="entry name" value="4-HYDROXY-3-METHYLBUT-2-ENYL DIPHOSPHATE REDUCTASE"/>
    <property type="match status" value="1"/>
</dbReference>
<gene>
    <name evidence="5" type="primary">ispH</name>
    <name evidence="6" type="ORF">OP10G_3990</name>
</gene>
<dbReference type="CDD" id="cd13944">
    <property type="entry name" value="lytB_ispH"/>
    <property type="match status" value="1"/>
</dbReference>
<dbReference type="RefSeq" id="WP_025228739.1">
    <property type="nucleotide sequence ID" value="NZ_CP007139.1"/>
</dbReference>
<comment type="similarity">
    <text evidence="5">Belongs to the IspH family.</text>
</comment>
<keyword evidence="1 5" id="KW-0004">4Fe-4S</keyword>
<feature type="binding site" evidence="5">
    <location>
        <position position="42"/>
    </location>
    <ligand>
        <name>isopentenyl diphosphate</name>
        <dbReference type="ChEBI" id="CHEBI:128769"/>
    </ligand>
</feature>
<comment type="pathway">
    <text evidence="5">Isoprenoid biosynthesis; dimethylallyl diphosphate biosynthesis; dimethylallyl diphosphate from (2E)-4-hydroxy-3-methylbutenyl diphosphate: step 1/1.</text>
</comment>
<comment type="catalytic activity">
    <reaction evidence="5">
        <text>isopentenyl diphosphate + 2 oxidized [2Fe-2S]-[ferredoxin] + H2O = (2E)-4-hydroxy-3-methylbut-2-enyl diphosphate + 2 reduced [2Fe-2S]-[ferredoxin] + 2 H(+)</text>
        <dbReference type="Rhea" id="RHEA:24488"/>
        <dbReference type="Rhea" id="RHEA-COMP:10000"/>
        <dbReference type="Rhea" id="RHEA-COMP:10001"/>
        <dbReference type="ChEBI" id="CHEBI:15377"/>
        <dbReference type="ChEBI" id="CHEBI:15378"/>
        <dbReference type="ChEBI" id="CHEBI:33737"/>
        <dbReference type="ChEBI" id="CHEBI:33738"/>
        <dbReference type="ChEBI" id="CHEBI:128753"/>
        <dbReference type="ChEBI" id="CHEBI:128769"/>
        <dbReference type="EC" id="1.17.7.4"/>
    </reaction>
</comment>
<evidence type="ECO:0000256" key="2">
    <source>
        <dbReference type="ARBA" id="ARBA00022723"/>
    </source>
</evidence>
<feature type="binding site" evidence="5">
    <location>
        <position position="267"/>
    </location>
    <ligand>
        <name>isopentenyl diphosphate</name>
        <dbReference type="ChEBI" id="CHEBI:128769"/>
    </ligand>
</feature>
<dbReference type="OrthoDB" id="9804068at2"/>
<dbReference type="NCBIfam" id="TIGR00216">
    <property type="entry name" value="ispH_lytB"/>
    <property type="match status" value="1"/>
</dbReference>
<dbReference type="Proteomes" id="UP000027982">
    <property type="component" value="Chromosome"/>
</dbReference>
<evidence type="ECO:0000256" key="3">
    <source>
        <dbReference type="ARBA" id="ARBA00023004"/>
    </source>
</evidence>
<dbReference type="AlphaFoldDB" id="A0A068NUY4"/>
<comment type="cofactor">
    <cofactor evidence="5">
        <name>[4Fe-4S] cluster</name>
        <dbReference type="ChEBI" id="CHEBI:49883"/>
    </cofactor>
    <text evidence="5">Binds 1 [4Fe-4S] cluster per subunit.</text>
</comment>
<dbReference type="EMBL" id="CP007139">
    <property type="protein sequence ID" value="AIE87358.1"/>
    <property type="molecule type" value="Genomic_DNA"/>
</dbReference>
<feature type="binding site" evidence="5">
    <location>
        <position position="75"/>
    </location>
    <ligand>
        <name>dimethylallyl diphosphate</name>
        <dbReference type="ChEBI" id="CHEBI:57623"/>
    </ligand>
</feature>
<evidence type="ECO:0000256" key="5">
    <source>
        <dbReference type="HAMAP-Rule" id="MF_00191"/>
    </source>
</evidence>
<feature type="active site" description="Proton donor" evidence="5">
    <location>
        <position position="127"/>
    </location>
</feature>
<feature type="binding site" evidence="5">
    <location>
        <position position="75"/>
    </location>
    <ligand>
        <name>isopentenyl diphosphate</name>
        <dbReference type="ChEBI" id="CHEBI:128769"/>
    </ligand>
</feature>
<dbReference type="NCBIfam" id="NF002190">
    <property type="entry name" value="PRK01045.1-4"/>
    <property type="match status" value="1"/>
</dbReference>
<dbReference type="GO" id="GO:0051745">
    <property type="term" value="F:4-hydroxy-3-methylbut-2-enyl diphosphate reductase activity"/>
    <property type="evidence" value="ECO:0007669"/>
    <property type="project" value="UniProtKB-UniRule"/>
</dbReference>
<evidence type="ECO:0000256" key="4">
    <source>
        <dbReference type="ARBA" id="ARBA00023014"/>
    </source>
</evidence>
<dbReference type="EC" id="1.17.7.4" evidence="5"/>
<feature type="binding site" evidence="5">
    <location>
        <position position="224"/>
    </location>
    <ligand>
        <name>isopentenyl diphosphate</name>
        <dbReference type="ChEBI" id="CHEBI:128769"/>
    </ligand>
</feature>
<dbReference type="UniPathway" id="UPA00059">
    <property type="reaction ID" value="UER00105"/>
</dbReference>
<feature type="binding site" evidence="5">
    <location>
        <position position="125"/>
    </location>
    <ligand>
        <name>dimethylallyl diphosphate</name>
        <dbReference type="ChEBI" id="CHEBI:57623"/>
    </ligand>
</feature>
<dbReference type="eggNOG" id="COG0761">
    <property type="taxonomic scope" value="Bacteria"/>
</dbReference>
<feature type="binding site" evidence="5">
    <location>
        <position position="225"/>
    </location>
    <ligand>
        <name>isopentenyl diphosphate</name>
        <dbReference type="ChEBI" id="CHEBI:128769"/>
    </ligand>
</feature>
<evidence type="ECO:0000256" key="1">
    <source>
        <dbReference type="ARBA" id="ARBA00022485"/>
    </source>
</evidence>
<keyword evidence="3 5" id="KW-0408">Iron</keyword>
<feature type="binding site" evidence="5">
    <location>
        <position position="267"/>
    </location>
    <ligand>
        <name>(2E)-4-hydroxy-3-methylbut-2-enyl diphosphate</name>
        <dbReference type="ChEBI" id="CHEBI:128753"/>
    </ligand>
</feature>
<feature type="binding site" evidence="5">
    <location>
        <position position="225"/>
    </location>
    <ligand>
        <name>dimethylallyl diphosphate</name>
        <dbReference type="ChEBI" id="CHEBI:57623"/>
    </ligand>
</feature>
<proteinExistence type="inferred from homology"/>
<comment type="function">
    <text evidence="5">Catalyzes the conversion of 1-hydroxy-2-methyl-2-(E)-butenyl 4-diphosphate (HMBPP) into a mixture of isopentenyl diphosphate (IPP) and dimethylallyl diphosphate (DMAPP). Acts in the terminal step of the DOXP/MEP pathway for isoprenoid precursor biosynthesis.</text>
</comment>
<evidence type="ECO:0000313" key="6">
    <source>
        <dbReference type="EMBL" id="AIE87358.1"/>
    </source>
</evidence>
<keyword evidence="5" id="KW-0560">Oxidoreductase</keyword>
<dbReference type="HOGENOM" id="CLU_027486_1_0_0"/>
<dbReference type="UniPathway" id="UPA00056">
    <property type="reaction ID" value="UER00097"/>
</dbReference>
<dbReference type="GO" id="GO:0019288">
    <property type="term" value="P:isopentenyl diphosphate biosynthetic process, methylerythritol 4-phosphate pathway"/>
    <property type="evidence" value="ECO:0007669"/>
    <property type="project" value="UniProtKB-UniRule"/>
</dbReference>
<accession>A0A068NUY4</accession>
<keyword evidence="2 5" id="KW-0479">Metal-binding</keyword>
<feature type="binding site" evidence="5">
    <location>
        <position position="195"/>
    </location>
    <ligand>
        <name>[4Fe-4S] cluster</name>
        <dbReference type="ChEBI" id="CHEBI:49883"/>
    </ligand>
</feature>
<dbReference type="Pfam" id="PF02401">
    <property type="entry name" value="LYTB"/>
    <property type="match status" value="1"/>
</dbReference>
<protein>
    <recommendedName>
        <fullName evidence="5">4-hydroxy-3-methylbut-2-enyl diphosphate reductase</fullName>
        <shortName evidence="5">HMBPP reductase</shortName>
        <ecNumber evidence="5">1.17.7.4</ecNumber>
    </recommendedName>
</protein>
<feature type="binding site" evidence="5">
    <location>
        <position position="223"/>
    </location>
    <ligand>
        <name>isopentenyl diphosphate</name>
        <dbReference type="ChEBI" id="CHEBI:128769"/>
    </ligand>
</feature>
<dbReference type="InterPro" id="IPR003451">
    <property type="entry name" value="LytB/IspH"/>
</dbReference>
<dbReference type="PANTHER" id="PTHR30426">
    <property type="entry name" value="4-HYDROXY-3-METHYLBUT-2-ENYL DIPHOSPHATE REDUCTASE"/>
    <property type="match status" value="1"/>
</dbReference>